<keyword evidence="3" id="KW-1185">Reference proteome</keyword>
<evidence type="ECO:0000313" key="2">
    <source>
        <dbReference type="EMBL" id="QKE26611.1"/>
    </source>
</evidence>
<evidence type="ECO:0000313" key="3">
    <source>
        <dbReference type="Proteomes" id="UP000502065"/>
    </source>
</evidence>
<proteinExistence type="predicted"/>
<sequence>MNNYNPKQAYFDRRNKTQRNNDRKRDNHQYSSSIGGCSCNYIVNSTSETKTKKEK</sequence>
<dbReference type="EMBL" id="CP030944">
    <property type="protein sequence ID" value="QKE26611.1"/>
    <property type="molecule type" value="Genomic_DNA"/>
</dbReference>
<dbReference type="AlphaFoldDB" id="A0AAE7B401"/>
<dbReference type="KEGG" id="aaqi:AAQM_1875"/>
<evidence type="ECO:0000256" key="1">
    <source>
        <dbReference type="SAM" id="MobiDB-lite"/>
    </source>
</evidence>
<dbReference type="Proteomes" id="UP000502065">
    <property type="component" value="Chromosome"/>
</dbReference>
<feature type="region of interest" description="Disordered" evidence="1">
    <location>
        <begin position="1"/>
        <end position="36"/>
    </location>
</feature>
<gene>
    <name evidence="2" type="ORF">AAQM_1875</name>
</gene>
<accession>A0AAE7B401</accession>
<protein>
    <submittedName>
        <fullName evidence="2">Uncharacterized protein</fullName>
    </submittedName>
</protein>
<organism evidence="2 3">
    <name type="scientific">Arcobacter aquimarinus</name>
    <dbReference type="NCBI Taxonomy" id="1315211"/>
    <lineage>
        <taxon>Bacteria</taxon>
        <taxon>Pseudomonadati</taxon>
        <taxon>Campylobacterota</taxon>
        <taxon>Epsilonproteobacteria</taxon>
        <taxon>Campylobacterales</taxon>
        <taxon>Arcobacteraceae</taxon>
        <taxon>Arcobacter</taxon>
    </lineage>
</organism>
<dbReference type="RefSeq" id="WP_164967020.1">
    <property type="nucleotide sequence ID" value="NZ_CBCSAE010000010.1"/>
</dbReference>
<reference evidence="2 3" key="1">
    <citation type="submission" date="2018-07" db="EMBL/GenBank/DDBJ databases">
        <title>Identification of phenol metabolism pathways in Arcobacter.</title>
        <authorList>
            <person name="Miller W.G."/>
            <person name="Yee E."/>
            <person name="Bono J.L."/>
        </authorList>
    </citation>
    <scope>NUCLEOTIDE SEQUENCE [LARGE SCALE GENOMIC DNA]</scope>
    <source>
        <strain evidence="2 3">W63</strain>
    </source>
</reference>
<feature type="compositionally biased region" description="Basic and acidic residues" evidence="1">
    <location>
        <begin position="10"/>
        <end position="28"/>
    </location>
</feature>
<name>A0AAE7B401_9BACT</name>